<dbReference type="AlphaFoldDB" id="A0A6H5I715"/>
<dbReference type="InterPro" id="IPR009003">
    <property type="entry name" value="Peptidase_S1_PA"/>
</dbReference>
<gene>
    <name evidence="9" type="ORF">TBRA_LOCUS5093</name>
</gene>
<dbReference type="PROSITE" id="PS00135">
    <property type="entry name" value="TRYPSIN_SER"/>
    <property type="match status" value="1"/>
</dbReference>
<keyword evidence="5" id="KW-1015">Disulfide bond</keyword>
<dbReference type="GO" id="GO:0004252">
    <property type="term" value="F:serine-type endopeptidase activity"/>
    <property type="evidence" value="ECO:0007669"/>
    <property type="project" value="InterPro"/>
</dbReference>
<sequence>MKSTATTTATIFVALVVVVAASSDEDVTTVVVPKQEEESSIGSNKTVPTVDRIIGGTQTTIDKYPYQVSLRRSGDHYCGGAIISPWHILTAAHCIVKIAHPPYRDITVVTGSSVSYGNWGERHRVRRIVVHPNYVADEKTSFANDLAVITIADTIRYNQYQQKIELPNRDVTIGDVATITGWGVRKYPSYDASPHLEFALQRLIPLETCAKMVKPYVINNQQICALNRKGIGACSGDSGGPLVAHNRLIGVISWIIPCAEGYPDIYSNLIYHVDWIRSQMSRF</sequence>
<reference evidence="9 10" key="1">
    <citation type="submission" date="2020-02" db="EMBL/GenBank/DDBJ databases">
        <authorList>
            <person name="Ferguson B K."/>
        </authorList>
    </citation>
    <scope>NUCLEOTIDE SEQUENCE [LARGE SCALE GENOMIC DNA]</scope>
</reference>
<name>A0A6H5I715_9HYME</name>
<dbReference type="GO" id="GO:0006508">
    <property type="term" value="P:proteolysis"/>
    <property type="evidence" value="ECO:0007669"/>
    <property type="project" value="UniProtKB-KW"/>
</dbReference>
<evidence type="ECO:0000256" key="5">
    <source>
        <dbReference type="ARBA" id="ARBA00023157"/>
    </source>
</evidence>
<dbReference type="Proteomes" id="UP000479190">
    <property type="component" value="Unassembled WGS sequence"/>
</dbReference>
<feature type="chain" id="PRO_5026107013" description="Peptidase S1 domain-containing protein" evidence="7">
    <location>
        <begin position="22"/>
        <end position="283"/>
    </location>
</feature>
<dbReference type="InterPro" id="IPR043504">
    <property type="entry name" value="Peptidase_S1_PA_chymotrypsin"/>
</dbReference>
<dbReference type="InterPro" id="IPR050430">
    <property type="entry name" value="Peptidase_S1"/>
</dbReference>
<dbReference type="FunFam" id="2.40.10.10:FF:000034">
    <property type="entry name" value="Eupolytin"/>
    <property type="match status" value="1"/>
</dbReference>
<organism evidence="9 10">
    <name type="scientific">Trichogramma brassicae</name>
    <dbReference type="NCBI Taxonomy" id="86971"/>
    <lineage>
        <taxon>Eukaryota</taxon>
        <taxon>Metazoa</taxon>
        <taxon>Ecdysozoa</taxon>
        <taxon>Arthropoda</taxon>
        <taxon>Hexapoda</taxon>
        <taxon>Insecta</taxon>
        <taxon>Pterygota</taxon>
        <taxon>Neoptera</taxon>
        <taxon>Endopterygota</taxon>
        <taxon>Hymenoptera</taxon>
        <taxon>Apocrita</taxon>
        <taxon>Proctotrupomorpha</taxon>
        <taxon>Chalcidoidea</taxon>
        <taxon>Trichogrammatidae</taxon>
        <taxon>Trichogramma</taxon>
    </lineage>
</organism>
<dbReference type="InterPro" id="IPR033116">
    <property type="entry name" value="TRYPSIN_SER"/>
</dbReference>
<dbReference type="PROSITE" id="PS50240">
    <property type="entry name" value="TRYPSIN_DOM"/>
    <property type="match status" value="1"/>
</dbReference>
<evidence type="ECO:0000256" key="3">
    <source>
        <dbReference type="ARBA" id="ARBA00022801"/>
    </source>
</evidence>
<keyword evidence="3 6" id="KW-0378">Hydrolase</keyword>
<keyword evidence="7" id="KW-0732">Signal</keyword>
<keyword evidence="10" id="KW-1185">Reference proteome</keyword>
<evidence type="ECO:0000256" key="4">
    <source>
        <dbReference type="ARBA" id="ARBA00022825"/>
    </source>
</evidence>
<accession>A0A6H5I715</accession>
<proteinExistence type="inferred from homology"/>
<evidence type="ECO:0000256" key="1">
    <source>
        <dbReference type="ARBA" id="ARBA00007664"/>
    </source>
</evidence>
<feature type="domain" description="Peptidase S1" evidence="8">
    <location>
        <begin position="53"/>
        <end position="281"/>
    </location>
</feature>
<dbReference type="CDD" id="cd00190">
    <property type="entry name" value="Tryp_SPc"/>
    <property type="match status" value="1"/>
</dbReference>
<keyword evidence="2 6" id="KW-0645">Protease</keyword>
<dbReference type="Gene3D" id="2.40.10.10">
    <property type="entry name" value="Trypsin-like serine proteases"/>
    <property type="match status" value="1"/>
</dbReference>
<dbReference type="EMBL" id="CADCXV010000701">
    <property type="protein sequence ID" value="CAB0033174.1"/>
    <property type="molecule type" value="Genomic_DNA"/>
</dbReference>
<dbReference type="Pfam" id="PF00089">
    <property type="entry name" value="Trypsin"/>
    <property type="match status" value="1"/>
</dbReference>
<dbReference type="SMART" id="SM00020">
    <property type="entry name" value="Tryp_SPc"/>
    <property type="match status" value="1"/>
</dbReference>
<evidence type="ECO:0000256" key="6">
    <source>
        <dbReference type="RuleBase" id="RU363034"/>
    </source>
</evidence>
<dbReference type="PANTHER" id="PTHR24276:SF98">
    <property type="entry name" value="FI18310P1-RELATED"/>
    <property type="match status" value="1"/>
</dbReference>
<evidence type="ECO:0000259" key="8">
    <source>
        <dbReference type="PROSITE" id="PS50240"/>
    </source>
</evidence>
<evidence type="ECO:0000256" key="2">
    <source>
        <dbReference type="ARBA" id="ARBA00022670"/>
    </source>
</evidence>
<dbReference type="InterPro" id="IPR018114">
    <property type="entry name" value="TRYPSIN_HIS"/>
</dbReference>
<keyword evidence="4 6" id="KW-0720">Serine protease</keyword>
<evidence type="ECO:0000256" key="7">
    <source>
        <dbReference type="SAM" id="SignalP"/>
    </source>
</evidence>
<comment type="similarity">
    <text evidence="1">Belongs to the peptidase S1 family.</text>
</comment>
<dbReference type="InterPro" id="IPR001254">
    <property type="entry name" value="Trypsin_dom"/>
</dbReference>
<dbReference type="PROSITE" id="PS00134">
    <property type="entry name" value="TRYPSIN_HIS"/>
    <property type="match status" value="1"/>
</dbReference>
<feature type="signal peptide" evidence="7">
    <location>
        <begin position="1"/>
        <end position="21"/>
    </location>
</feature>
<dbReference type="OrthoDB" id="6755574at2759"/>
<dbReference type="PRINTS" id="PR00722">
    <property type="entry name" value="CHYMOTRYPSIN"/>
</dbReference>
<evidence type="ECO:0000313" key="10">
    <source>
        <dbReference type="Proteomes" id="UP000479190"/>
    </source>
</evidence>
<protein>
    <recommendedName>
        <fullName evidence="8">Peptidase S1 domain-containing protein</fullName>
    </recommendedName>
</protein>
<dbReference type="SUPFAM" id="SSF50494">
    <property type="entry name" value="Trypsin-like serine proteases"/>
    <property type="match status" value="1"/>
</dbReference>
<evidence type="ECO:0000313" key="9">
    <source>
        <dbReference type="EMBL" id="CAB0033174.1"/>
    </source>
</evidence>
<dbReference type="PANTHER" id="PTHR24276">
    <property type="entry name" value="POLYSERASE-RELATED"/>
    <property type="match status" value="1"/>
</dbReference>
<dbReference type="InterPro" id="IPR001314">
    <property type="entry name" value="Peptidase_S1A"/>
</dbReference>